<proteinExistence type="predicted"/>
<name>A0AA86PZL4_9EUKA</name>
<feature type="transmembrane region" description="Helical" evidence="1">
    <location>
        <begin position="78"/>
        <end position="101"/>
    </location>
</feature>
<comment type="caution">
    <text evidence="2">The sequence shown here is derived from an EMBL/GenBank/DDBJ whole genome shotgun (WGS) entry which is preliminary data.</text>
</comment>
<protein>
    <submittedName>
        <fullName evidence="3">Hypothetical_protein</fullName>
    </submittedName>
</protein>
<dbReference type="AlphaFoldDB" id="A0AA86PZL4"/>
<dbReference type="EMBL" id="CATOUU010000792">
    <property type="protein sequence ID" value="CAI9949036.1"/>
    <property type="molecule type" value="Genomic_DNA"/>
</dbReference>
<keyword evidence="1" id="KW-0472">Membrane</keyword>
<evidence type="ECO:0000313" key="3">
    <source>
        <dbReference type="EMBL" id="CAL6047793.1"/>
    </source>
</evidence>
<reference evidence="2" key="1">
    <citation type="submission" date="2023-06" db="EMBL/GenBank/DDBJ databases">
        <authorList>
            <person name="Kurt Z."/>
        </authorList>
    </citation>
    <scope>NUCLEOTIDE SEQUENCE</scope>
</reference>
<feature type="transmembrane region" description="Helical" evidence="1">
    <location>
        <begin position="54"/>
        <end position="72"/>
    </location>
</feature>
<sequence>MWVYDFVSDLFRDAAFLSVFGVSLVFYAAYYPYKLSKESILQPQLRPYTDLTHLTTSILIIFAFVSIGPFTISPRFQVLFWFSILQFFVYSILSFVLISNYNKRMRIMCVKVFPFDSAPHQFLIRAWTSLSLLILGIWVHYSFILATTVISNDTIQEHIYNKTLVGLINALVGSNLIVIGVHAEGVLLEMIFAFVGIGGQRAEKKKYTKVDFEGKEVELSYEVTSEI</sequence>
<feature type="transmembrane region" description="Helical" evidence="1">
    <location>
        <begin position="122"/>
        <end position="144"/>
    </location>
</feature>
<keyword evidence="1" id="KW-0812">Transmembrane</keyword>
<dbReference type="Proteomes" id="UP001642409">
    <property type="component" value="Unassembled WGS sequence"/>
</dbReference>
<evidence type="ECO:0000256" key="1">
    <source>
        <dbReference type="SAM" id="Phobius"/>
    </source>
</evidence>
<feature type="transmembrane region" description="Helical" evidence="1">
    <location>
        <begin position="164"/>
        <end position="197"/>
    </location>
</feature>
<evidence type="ECO:0000313" key="2">
    <source>
        <dbReference type="EMBL" id="CAI9949036.1"/>
    </source>
</evidence>
<keyword evidence="1" id="KW-1133">Transmembrane helix</keyword>
<feature type="transmembrane region" description="Helical" evidence="1">
    <location>
        <begin position="14"/>
        <end position="33"/>
    </location>
</feature>
<dbReference type="EMBL" id="CAXDID020000172">
    <property type="protein sequence ID" value="CAL6047793.1"/>
    <property type="molecule type" value="Genomic_DNA"/>
</dbReference>
<gene>
    <name evidence="2" type="ORF">HINF_LOCUS36681</name>
    <name evidence="3" type="ORF">HINF_LOCUS42381</name>
</gene>
<evidence type="ECO:0000313" key="4">
    <source>
        <dbReference type="Proteomes" id="UP001642409"/>
    </source>
</evidence>
<organism evidence="2">
    <name type="scientific">Hexamita inflata</name>
    <dbReference type="NCBI Taxonomy" id="28002"/>
    <lineage>
        <taxon>Eukaryota</taxon>
        <taxon>Metamonada</taxon>
        <taxon>Diplomonadida</taxon>
        <taxon>Hexamitidae</taxon>
        <taxon>Hexamitinae</taxon>
        <taxon>Hexamita</taxon>
    </lineage>
</organism>
<keyword evidence="4" id="KW-1185">Reference proteome</keyword>
<accession>A0AA86PZL4</accession>
<reference evidence="3 4" key="2">
    <citation type="submission" date="2024-07" db="EMBL/GenBank/DDBJ databases">
        <authorList>
            <person name="Akdeniz Z."/>
        </authorList>
    </citation>
    <scope>NUCLEOTIDE SEQUENCE [LARGE SCALE GENOMIC DNA]</scope>
</reference>